<comment type="similarity">
    <text evidence="4 5">Belongs to the class I-like SAM-binding methyltransferase superfamily. C5-methyltransferase family.</text>
</comment>
<dbReference type="EMBL" id="JIBK01000047">
    <property type="protein sequence ID" value="POM84678.1"/>
    <property type="molecule type" value="Genomic_DNA"/>
</dbReference>
<reference evidence="6 7" key="1">
    <citation type="submission" date="2014-04" db="EMBL/GenBank/DDBJ databases">
        <title>Comparative Genomics of Cryptosporidium Species.</title>
        <authorList>
            <person name="Silva J.C."/>
            <person name="Su Q."/>
            <person name="Chalmers R."/>
            <person name="Chibucos M.C."/>
            <person name="Elwin K."/>
            <person name="Godinez A."/>
            <person name="Guo F."/>
            <person name="Huynh K."/>
            <person name="Orvis J."/>
            <person name="Ott S."/>
            <person name="Sadzewicz L."/>
            <person name="Sengamalay N."/>
            <person name="Shetty A."/>
            <person name="Sun M."/>
            <person name="Tallon L."/>
            <person name="Xiao L."/>
            <person name="Zhang H."/>
            <person name="Fraser C.M."/>
            <person name="Zhu G."/>
            <person name="Kissinger J."/>
            <person name="Widmer G."/>
        </authorList>
    </citation>
    <scope>NUCLEOTIDE SEQUENCE [LARGE SCALE GENOMIC DNA]</scope>
    <source>
        <strain evidence="6 7">UKMEL1</strain>
    </source>
</reference>
<organism evidence="6 7">
    <name type="scientific">Cryptosporidium meleagridis</name>
    <dbReference type="NCBI Taxonomy" id="93969"/>
    <lineage>
        <taxon>Eukaryota</taxon>
        <taxon>Sar</taxon>
        <taxon>Alveolata</taxon>
        <taxon>Apicomplexa</taxon>
        <taxon>Conoidasida</taxon>
        <taxon>Coccidia</taxon>
        <taxon>Eucoccidiorida</taxon>
        <taxon>Eimeriorina</taxon>
        <taxon>Cryptosporidiidae</taxon>
        <taxon>Cryptosporidium</taxon>
    </lineage>
</organism>
<keyword evidence="7" id="KW-1185">Reference proteome</keyword>
<dbReference type="PRINTS" id="PR00105">
    <property type="entry name" value="C5METTRFRASE"/>
</dbReference>
<evidence type="ECO:0000313" key="6">
    <source>
        <dbReference type="EMBL" id="POM84678.1"/>
    </source>
</evidence>
<dbReference type="Gene3D" id="3.90.120.10">
    <property type="entry name" value="DNA Methylase, subunit A, domain 2"/>
    <property type="match status" value="1"/>
</dbReference>
<dbReference type="GO" id="GO:0008168">
    <property type="term" value="F:methyltransferase activity"/>
    <property type="evidence" value="ECO:0007669"/>
    <property type="project" value="UniProtKB-KW"/>
</dbReference>
<gene>
    <name evidence="6" type="ORF">CmeUKMEL1_13595</name>
</gene>
<dbReference type="PROSITE" id="PS51679">
    <property type="entry name" value="SAM_MT_C5"/>
    <property type="match status" value="1"/>
</dbReference>
<protein>
    <submittedName>
        <fullName evidence="6">C-5 cytosine-specific DNA methylase family protein</fullName>
    </submittedName>
</protein>
<keyword evidence="2 4" id="KW-0808">Transferase</keyword>
<keyword evidence="1 4" id="KW-0489">Methyltransferase</keyword>
<feature type="active site" evidence="4">
    <location>
        <position position="110"/>
    </location>
</feature>
<dbReference type="PANTHER" id="PTHR46098">
    <property type="entry name" value="TRNA (CYTOSINE(38)-C(5))-METHYLTRANSFERASE"/>
    <property type="match status" value="1"/>
</dbReference>
<dbReference type="VEuPathDB" id="CryptoDB:CmeUKMEL1_13595"/>
<name>A0A2P4Z3M3_9CRYT</name>
<dbReference type="OrthoDB" id="414133at2759"/>
<accession>A0A2P4Z3M3</accession>
<sequence length="439" mass="50469">MIVNHEEKCSNKESKSFSYRTESNNGKIRFFSGIGGLHLSKKNATFSFNSNSDNHVYLKLDVIKAFEINEYANIIYKKNFSSTLICNKNIESLNINDIPYADIWLLSPPCQPFTKGGSRKDSDDSRSKPFLKLIDLMLSLDDHNKLPKAWFVENVANFETSNTHKEMIKMLSKLNFCTFEFMLSPTLIGVPNTRVRYYCVSVRKDSASLNKQLKELKTSIYQKNCQNIASNVLLSHSKKENTEDLRLEKIPLEYSNVLCSLPYEYKQITQMLGNIPNSIGDVVIKSSDIDYESFILLQQFAKNITKNNPSFKFDIININSKASTTFTKSYIDTKGRGGPLFDFSENHGKSGKSIINYYDTYSHIFNTRILEHHRFQTARDHENLRCFHPKEILLIMGFPNSWFEGADLDLKKQYSLIGNSISVHIVTILLHFMLELLVN</sequence>
<dbReference type="InterPro" id="IPR029063">
    <property type="entry name" value="SAM-dependent_MTases_sf"/>
</dbReference>
<dbReference type="Proteomes" id="UP000236928">
    <property type="component" value="Unassembled WGS sequence"/>
</dbReference>
<comment type="caution">
    <text evidence="6">The sequence shown here is derived from an EMBL/GenBank/DDBJ whole genome shotgun (WGS) entry which is preliminary data.</text>
</comment>
<evidence type="ECO:0000256" key="5">
    <source>
        <dbReference type="RuleBase" id="RU000416"/>
    </source>
</evidence>
<dbReference type="Pfam" id="PF00145">
    <property type="entry name" value="DNA_methylase"/>
    <property type="match status" value="1"/>
</dbReference>
<dbReference type="InterPro" id="IPR001525">
    <property type="entry name" value="C5_MeTfrase"/>
</dbReference>
<evidence type="ECO:0000256" key="1">
    <source>
        <dbReference type="ARBA" id="ARBA00022603"/>
    </source>
</evidence>
<evidence type="ECO:0000256" key="3">
    <source>
        <dbReference type="ARBA" id="ARBA00022691"/>
    </source>
</evidence>
<dbReference type="NCBIfam" id="TIGR00675">
    <property type="entry name" value="dcm"/>
    <property type="match status" value="1"/>
</dbReference>
<proteinExistence type="inferred from homology"/>
<dbReference type="SUPFAM" id="SSF53335">
    <property type="entry name" value="S-adenosyl-L-methionine-dependent methyltransferases"/>
    <property type="match status" value="1"/>
</dbReference>
<dbReference type="GO" id="GO:0032259">
    <property type="term" value="P:methylation"/>
    <property type="evidence" value="ECO:0007669"/>
    <property type="project" value="UniProtKB-KW"/>
</dbReference>
<dbReference type="AlphaFoldDB" id="A0A2P4Z3M3"/>
<evidence type="ECO:0000256" key="2">
    <source>
        <dbReference type="ARBA" id="ARBA00022679"/>
    </source>
</evidence>
<evidence type="ECO:0000256" key="4">
    <source>
        <dbReference type="PROSITE-ProRule" id="PRU01016"/>
    </source>
</evidence>
<dbReference type="InterPro" id="IPR050750">
    <property type="entry name" value="C5-MTase"/>
</dbReference>
<dbReference type="Gene3D" id="3.40.50.150">
    <property type="entry name" value="Vaccinia Virus protein VP39"/>
    <property type="match status" value="1"/>
</dbReference>
<dbReference type="PANTHER" id="PTHR46098:SF1">
    <property type="entry name" value="TRNA (CYTOSINE(38)-C(5))-METHYLTRANSFERASE"/>
    <property type="match status" value="1"/>
</dbReference>
<keyword evidence="3 4" id="KW-0949">S-adenosyl-L-methionine</keyword>
<evidence type="ECO:0000313" key="7">
    <source>
        <dbReference type="Proteomes" id="UP000236928"/>
    </source>
</evidence>